<proteinExistence type="predicted"/>
<dbReference type="Pfam" id="PF01814">
    <property type="entry name" value="Hemerythrin"/>
    <property type="match status" value="1"/>
</dbReference>
<name>A0ABP8C0K2_9ACTN</name>
<dbReference type="EMBL" id="BAABAS010000006">
    <property type="protein sequence ID" value="GAA4231584.1"/>
    <property type="molecule type" value="Genomic_DNA"/>
</dbReference>
<feature type="domain" description="Hemerythrin-like" evidence="1">
    <location>
        <begin position="7"/>
        <end position="129"/>
    </location>
</feature>
<evidence type="ECO:0000313" key="2">
    <source>
        <dbReference type="EMBL" id="GAA4231584.1"/>
    </source>
</evidence>
<organism evidence="2 3">
    <name type="scientific">Actinomadura meridiana</name>
    <dbReference type="NCBI Taxonomy" id="559626"/>
    <lineage>
        <taxon>Bacteria</taxon>
        <taxon>Bacillati</taxon>
        <taxon>Actinomycetota</taxon>
        <taxon>Actinomycetes</taxon>
        <taxon>Streptosporangiales</taxon>
        <taxon>Thermomonosporaceae</taxon>
        <taxon>Actinomadura</taxon>
    </lineage>
</organism>
<dbReference type="Proteomes" id="UP001501710">
    <property type="component" value="Unassembled WGS sequence"/>
</dbReference>
<dbReference type="Gene3D" id="1.20.120.520">
    <property type="entry name" value="nmb1532 protein domain like"/>
    <property type="match status" value="1"/>
</dbReference>
<comment type="caution">
    <text evidence="2">The sequence shown here is derived from an EMBL/GenBank/DDBJ whole genome shotgun (WGS) entry which is preliminary data.</text>
</comment>
<keyword evidence="3" id="KW-1185">Reference proteome</keyword>
<dbReference type="CDD" id="cd12108">
    <property type="entry name" value="Hr-like"/>
    <property type="match status" value="1"/>
</dbReference>
<gene>
    <name evidence="2" type="ORF">GCM10022254_29160</name>
</gene>
<protein>
    <recommendedName>
        <fullName evidence="1">Hemerythrin-like domain-containing protein</fullName>
    </recommendedName>
</protein>
<accession>A0ABP8C0K2</accession>
<reference evidence="3" key="1">
    <citation type="journal article" date="2019" name="Int. J. Syst. Evol. Microbiol.">
        <title>The Global Catalogue of Microorganisms (GCM) 10K type strain sequencing project: providing services to taxonomists for standard genome sequencing and annotation.</title>
        <authorList>
            <consortium name="The Broad Institute Genomics Platform"/>
            <consortium name="The Broad Institute Genome Sequencing Center for Infectious Disease"/>
            <person name="Wu L."/>
            <person name="Ma J."/>
        </authorList>
    </citation>
    <scope>NUCLEOTIDE SEQUENCE [LARGE SCALE GENOMIC DNA]</scope>
    <source>
        <strain evidence="3">JCM 17440</strain>
    </source>
</reference>
<sequence>MTKHDMTLMYAMHDALRRELEHLAKLAARKDGDPRQILADAPGWELFKKALHAHHTAEDDALWPVMRETLAGRPDDLALLDAMEAEHARIDPVIEAMDTGVEPLGDLVGTLTSGLTVHLKHEEDDAIPLMHEVVTPEQMAAFGQAHAAQVGPDGPRIIPWLLEGADAATTATTLAVLPEPVRALYEAEWRPAYAALNRWNTA</sequence>
<dbReference type="InterPro" id="IPR012312">
    <property type="entry name" value="Hemerythrin-like"/>
</dbReference>
<dbReference type="RefSeq" id="WP_344895982.1">
    <property type="nucleotide sequence ID" value="NZ_BAABAS010000006.1"/>
</dbReference>
<evidence type="ECO:0000313" key="3">
    <source>
        <dbReference type="Proteomes" id="UP001501710"/>
    </source>
</evidence>
<evidence type="ECO:0000259" key="1">
    <source>
        <dbReference type="Pfam" id="PF01814"/>
    </source>
</evidence>